<dbReference type="RefSeq" id="WP_343049258.1">
    <property type="nucleotide sequence ID" value="NZ_JACCAC010000001.1"/>
</dbReference>
<dbReference type="UniPathway" id="UPA00115">
    <property type="reaction ID" value="UER00409"/>
</dbReference>
<dbReference type="AlphaFoldDB" id="A0A7Y9UV79"/>
<evidence type="ECO:0000256" key="5">
    <source>
        <dbReference type="ARBA" id="ARBA00013198"/>
    </source>
</evidence>
<evidence type="ECO:0000256" key="3">
    <source>
        <dbReference type="ARBA" id="ARBA00004961"/>
    </source>
</evidence>
<evidence type="ECO:0000256" key="4">
    <source>
        <dbReference type="ARBA" id="ARBA00010662"/>
    </source>
</evidence>
<dbReference type="InterPro" id="IPR005900">
    <property type="entry name" value="6-phosphogluconolactonase_DevB"/>
</dbReference>
<evidence type="ECO:0000256" key="1">
    <source>
        <dbReference type="ARBA" id="ARBA00000832"/>
    </source>
</evidence>
<feature type="domain" description="Glucosamine/galactosamine-6-phosphate isomerase" evidence="8">
    <location>
        <begin position="20"/>
        <end position="236"/>
    </location>
</feature>
<accession>A0A7Y9UV79</accession>
<dbReference type="Pfam" id="PF01182">
    <property type="entry name" value="Glucosamine_iso"/>
    <property type="match status" value="1"/>
</dbReference>
<dbReference type="NCBIfam" id="TIGR01198">
    <property type="entry name" value="pgl"/>
    <property type="match status" value="1"/>
</dbReference>
<dbReference type="PANTHER" id="PTHR11054">
    <property type="entry name" value="6-PHOSPHOGLUCONOLACTONASE"/>
    <property type="match status" value="1"/>
</dbReference>
<dbReference type="SUPFAM" id="SSF100950">
    <property type="entry name" value="NagB/RpiA/CoA transferase-like"/>
    <property type="match status" value="1"/>
</dbReference>
<keyword evidence="7 9" id="KW-0378">Hydrolase</keyword>
<protein>
    <recommendedName>
        <fullName evidence="6 7">6-phosphogluconolactonase</fullName>
        <shortName evidence="7">6PGL</shortName>
        <ecNumber evidence="5 7">3.1.1.31</ecNumber>
    </recommendedName>
</protein>
<organism evidence="9 10">
    <name type="scientific">Nocardioides perillae</name>
    <dbReference type="NCBI Taxonomy" id="1119534"/>
    <lineage>
        <taxon>Bacteria</taxon>
        <taxon>Bacillati</taxon>
        <taxon>Actinomycetota</taxon>
        <taxon>Actinomycetes</taxon>
        <taxon>Propionibacteriales</taxon>
        <taxon>Nocardioidaceae</taxon>
        <taxon>Nocardioides</taxon>
    </lineage>
</organism>
<dbReference type="EMBL" id="JACCAC010000001">
    <property type="protein sequence ID" value="NYG55785.1"/>
    <property type="molecule type" value="Genomic_DNA"/>
</dbReference>
<evidence type="ECO:0000256" key="7">
    <source>
        <dbReference type="RuleBase" id="RU365095"/>
    </source>
</evidence>
<keyword evidence="10" id="KW-1185">Reference proteome</keyword>
<evidence type="ECO:0000256" key="6">
    <source>
        <dbReference type="ARBA" id="ARBA00020337"/>
    </source>
</evidence>
<comment type="pathway">
    <text evidence="3 7">Carbohydrate degradation; pentose phosphate pathway; D-ribulose 5-phosphate from D-glucose 6-phosphate (oxidative stage): step 2/3.</text>
</comment>
<proteinExistence type="inferred from homology"/>
<dbReference type="CDD" id="cd01400">
    <property type="entry name" value="6PGL"/>
    <property type="match status" value="1"/>
</dbReference>
<dbReference type="Proteomes" id="UP000544110">
    <property type="component" value="Unassembled WGS sequence"/>
</dbReference>
<dbReference type="InterPro" id="IPR006148">
    <property type="entry name" value="Glc/Gal-6P_isomerase"/>
</dbReference>
<evidence type="ECO:0000313" key="9">
    <source>
        <dbReference type="EMBL" id="NYG55785.1"/>
    </source>
</evidence>
<reference evidence="9 10" key="1">
    <citation type="submission" date="2020-07" db="EMBL/GenBank/DDBJ databases">
        <title>Sequencing the genomes of 1000 actinobacteria strains.</title>
        <authorList>
            <person name="Klenk H.-P."/>
        </authorList>
    </citation>
    <scope>NUCLEOTIDE SEQUENCE [LARGE SCALE GENOMIC DNA]</scope>
    <source>
        <strain evidence="9 10">DSM 24552</strain>
    </source>
</reference>
<evidence type="ECO:0000313" key="10">
    <source>
        <dbReference type="Proteomes" id="UP000544110"/>
    </source>
</evidence>
<evidence type="ECO:0000259" key="8">
    <source>
        <dbReference type="Pfam" id="PF01182"/>
    </source>
</evidence>
<dbReference type="GO" id="GO:0006098">
    <property type="term" value="P:pentose-phosphate shunt"/>
    <property type="evidence" value="ECO:0007669"/>
    <property type="project" value="UniProtKB-UniPathway"/>
</dbReference>
<dbReference type="InterPro" id="IPR037171">
    <property type="entry name" value="NagB/RpiA_transferase-like"/>
</dbReference>
<dbReference type="GO" id="GO:0005975">
    <property type="term" value="P:carbohydrate metabolic process"/>
    <property type="evidence" value="ECO:0007669"/>
    <property type="project" value="UniProtKB-UniRule"/>
</dbReference>
<comment type="similarity">
    <text evidence="4 7">Belongs to the glucosamine/galactosamine-6-phosphate isomerase family. 6-phosphogluconolactonase subfamily.</text>
</comment>
<dbReference type="PANTHER" id="PTHR11054:SF0">
    <property type="entry name" value="6-PHOSPHOGLUCONOLACTONASE"/>
    <property type="match status" value="1"/>
</dbReference>
<name>A0A7Y9UV79_9ACTN</name>
<dbReference type="EC" id="3.1.1.31" evidence="5 7"/>
<dbReference type="GO" id="GO:0017057">
    <property type="term" value="F:6-phosphogluconolactonase activity"/>
    <property type="evidence" value="ECO:0007669"/>
    <property type="project" value="UniProtKB-UniRule"/>
</dbReference>
<comment type="function">
    <text evidence="2 7">Hydrolysis of 6-phosphogluconolactone to 6-phosphogluconate.</text>
</comment>
<sequence>MSHLPGADPGDASAHLRVLPDAETLATTVATDLLVRLAAAQGRGDLPHVVLTGGTIADAVHRELARLGPASAVDWSRVEVWWGDERFVEAASGERNERQAREAVLDHLPLDPARVHPVPAVDAVADVAAAAAAYAEELAARGPGSADGPDAFEVVMLGLGPDAHVASLFPGFAQVRVDDEGAVPVTDSPKPPPERVSMTAPTLARTRGAWFLVSGEGKAQAVADTLAADPTDPGAADVTPAVRLAGVPERRWYVDTEAASRLPAT</sequence>
<dbReference type="InterPro" id="IPR039104">
    <property type="entry name" value="6PGL"/>
</dbReference>
<dbReference type="Gene3D" id="3.40.50.1360">
    <property type="match status" value="1"/>
</dbReference>
<comment type="catalytic activity">
    <reaction evidence="1 7">
        <text>6-phospho-D-glucono-1,5-lactone + H2O = 6-phospho-D-gluconate + H(+)</text>
        <dbReference type="Rhea" id="RHEA:12556"/>
        <dbReference type="ChEBI" id="CHEBI:15377"/>
        <dbReference type="ChEBI" id="CHEBI:15378"/>
        <dbReference type="ChEBI" id="CHEBI:57955"/>
        <dbReference type="ChEBI" id="CHEBI:58759"/>
        <dbReference type="EC" id="3.1.1.31"/>
    </reaction>
</comment>
<gene>
    <name evidence="7" type="primary">pgl</name>
    <name evidence="9" type="ORF">BJ989_002089</name>
</gene>
<evidence type="ECO:0000256" key="2">
    <source>
        <dbReference type="ARBA" id="ARBA00002681"/>
    </source>
</evidence>
<comment type="caution">
    <text evidence="9">The sequence shown here is derived from an EMBL/GenBank/DDBJ whole genome shotgun (WGS) entry which is preliminary data.</text>
</comment>